<dbReference type="Proteomes" id="UP000469346">
    <property type="component" value="Unassembled WGS sequence"/>
</dbReference>
<evidence type="ECO:0000313" key="2">
    <source>
        <dbReference type="EMBL" id="NDY43288.1"/>
    </source>
</evidence>
<sequence length="159" mass="17670">MKDTFCDGDISGVIVRRLARHEDPRGWLCEVFRRDEIAPEHLPAMAYVSLTHPGVARGPHAHRDQTDLFGFVGPGTFRVRLWDAREGSPSRGARMEILAGEEAPTVVIVPPGVVHGYRNVGEGPGLVFNCPNRLYAGEGRREPVDEIRYEDDPDSPFPL</sequence>
<evidence type="ECO:0000256" key="1">
    <source>
        <dbReference type="PIRSR" id="PIRSR600888-3"/>
    </source>
</evidence>
<organism evidence="2 3">
    <name type="scientific">Dissulfurirhabdus thermomarina</name>
    <dbReference type="NCBI Taxonomy" id="1765737"/>
    <lineage>
        <taxon>Bacteria</taxon>
        <taxon>Deltaproteobacteria</taxon>
        <taxon>Dissulfurirhabdaceae</taxon>
        <taxon>Dissulfurirhabdus</taxon>
    </lineage>
</organism>
<proteinExistence type="predicted"/>
<feature type="site" description="Participates in a stacking interaction with the thymidine ring of dTDP-4-oxo-6-deoxyglucose" evidence="1">
    <location>
        <position position="135"/>
    </location>
</feature>
<evidence type="ECO:0000313" key="3">
    <source>
        <dbReference type="Proteomes" id="UP000469346"/>
    </source>
</evidence>
<dbReference type="RefSeq" id="WP_163299398.1">
    <property type="nucleotide sequence ID" value="NZ_JAAGRR010000145.1"/>
</dbReference>
<gene>
    <name evidence="2" type="ORF">G3N55_10605</name>
</gene>
<dbReference type="AlphaFoldDB" id="A0A6N9TQG1"/>
<dbReference type="GO" id="GO:0008830">
    <property type="term" value="F:dTDP-4-dehydrorhamnose 3,5-epimerase activity"/>
    <property type="evidence" value="ECO:0007669"/>
    <property type="project" value="InterPro"/>
</dbReference>
<comment type="caution">
    <text evidence="2">The sequence shown here is derived from an EMBL/GenBank/DDBJ whole genome shotgun (WGS) entry which is preliminary data.</text>
</comment>
<dbReference type="GO" id="GO:0000271">
    <property type="term" value="P:polysaccharide biosynthetic process"/>
    <property type="evidence" value="ECO:0007669"/>
    <property type="project" value="TreeGrafter"/>
</dbReference>
<dbReference type="InterPro" id="IPR011051">
    <property type="entry name" value="RmlC_Cupin_sf"/>
</dbReference>
<dbReference type="GO" id="GO:0005829">
    <property type="term" value="C:cytosol"/>
    <property type="evidence" value="ECO:0007669"/>
    <property type="project" value="TreeGrafter"/>
</dbReference>
<reference evidence="2 3" key="1">
    <citation type="submission" date="2020-02" db="EMBL/GenBank/DDBJ databases">
        <title>Comparative genomics of sulfur disproportionating microorganisms.</title>
        <authorList>
            <person name="Ward L.M."/>
            <person name="Bertran E."/>
            <person name="Johnston D.T."/>
        </authorList>
    </citation>
    <scope>NUCLEOTIDE SEQUENCE [LARGE SCALE GENOMIC DNA]</scope>
    <source>
        <strain evidence="2 3">DSM 100025</strain>
    </source>
</reference>
<dbReference type="PANTHER" id="PTHR21047">
    <property type="entry name" value="DTDP-6-DEOXY-D-GLUCOSE-3,5 EPIMERASE"/>
    <property type="match status" value="1"/>
</dbReference>
<protein>
    <submittedName>
        <fullName evidence="2">dTDP-4-dehydrorhamnose 3,5-epimerase</fullName>
    </submittedName>
</protein>
<name>A0A6N9TQG1_DISTH</name>
<dbReference type="Pfam" id="PF00908">
    <property type="entry name" value="dTDP_sugar_isom"/>
    <property type="match status" value="1"/>
</dbReference>
<keyword evidence="3" id="KW-1185">Reference proteome</keyword>
<dbReference type="SUPFAM" id="SSF51182">
    <property type="entry name" value="RmlC-like cupins"/>
    <property type="match status" value="1"/>
</dbReference>
<dbReference type="EMBL" id="JAAGRR010000145">
    <property type="protein sequence ID" value="NDY43288.1"/>
    <property type="molecule type" value="Genomic_DNA"/>
</dbReference>
<dbReference type="Gene3D" id="2.60.120.10">
    <property type="entry name" value="Jelly Rolls"/>
    <property type="match status" value="1"/>
</dbReference>
<dbReference type="GO" id="GO:0019305">
    <property type="term" value="P:dTDP-rhamnose biosynthetic process"/>
    <property type="evidence" value="ECO:0007669"/>
    <property type="project" value="TreeGrafter"/>
</dbReference>
<dbReference type="InterPro" id="IPR000888">
    <property type="entry name" value="RmlC-like"/>
</dbReference>
<accession>A0A6N9TQG1</accession>
<dbReference type="PANTHER" id="PTHR21047:SF2">
    <property type="entry name" value="THYMIDINE DIPHOSPHO-4-KETO-RHAMNOSE 3,5-EPIMERASE"/>
    <property type="match status" value="1"/>
</dbReference>
<dbReference type="InterPro" id="IPR014710">
    <property type="entry name" value="RmlC-like_jellyroll"/>
</dbReference>